<reference evidence="9" key="1">
    <citation type="submission" date="2020-05" db="EMBL/GenBank/DDBJ databases">
        <authorList>
            <person name="Chiriac C."/>
            <person name="Salcher M."/>
            <person name="Ghai R."/>
            <person name="Kavagutti S V."/>
        </authorList>
    </citation>
    <scope>NUCLEOTIDE SEQUENCE</scope>
</reference>
<evidence type="ECO:0000256" key="2">
    <source>
        <dbReference type="ARBA" id="ARBA00022801"/>
    </source>
</evidence>
<sequence length="160" mass="17615">MRRWMVGGALIRHGDGLVLVGNRRRDRSMEWTPPGGVIDHGETLLVGLAREVLEETGLVVASWHGRRYTVAVDAPDMGWRMAVEVWEADGVSGDVVIADPDGIVEEVRHVSMAEAPGLLQHSPPWVHVPVNDWLAGSAQTAYQFILHGAERSVGRIERVE</sequence>
<dbReference type="EMBL" id="CAFBMT010000021">
    <property type="protein sequence ID" value="CAB4950020.1"/>
    <property type="molecule type" value="Genomic_DNA"/>
</dbReference>
<dbReference type="EMBL" id="CAFBOL010000004">
    <property type="protein sequence ID" value="CAB4972779.1"/>
    <property type="molecule type" value="Genomic_DNA"/>
</dbReference>
<evidence type="ECO:0000313" key="8">
    <source>
        <dbReference type="EMBL" id="CAB4950020.1"/>
    </source>
</evidence>
<dbReference type="EMBL" id="CAFAAV010000009">
    <property type="protein sequence ID" value="CAB4802912.1"/>
    <property type="molecule type" value="Genomic_DNA"/>
</dbReference>
<evidence type="ECO:0000313" key="6">
    <source>
        <dbReference type="EMBL" id="CAB4802912.1"/>
    </source>
</evidence>
<dbReference type="PROSITE" id="PS51462">
    <property type="entry name" value="NUDIX"/>
    <property type="match status" value="1"/>
</dbReference>
<dbReference type="SUPFAM" id="SSF55811">
    <property type="entry name" value="Nudix"/>
    <property type="match status" value="1"/>
</dbReference>
<evidence type="ECO:0000256" key="1">
    <source>
        <dbReference type="ARBA" id="ARBA00001946"/>
    </source>
</evidence>
<dbReference type="Pfam" id="PF00293">
    <property type="entry name" value="NUDIX"/>
    <property type="match status" value="1"/>
</dbReference>
<evidence type="ECO:0000313" key="4">
    <source>
        <dbReference type="EMBL" id="CAB4364323.1"/>
    </source>
</evidence>
<gene>
    <name evidence="5" type="ORF">UFOPK2656_02274</name>
    <name evidence="6" type="ORF">UFOPK3099_00226</name>
    <name evidence="7" type="ORF">UFOPK3267_02579</name>
    <name evidence="8" type="ORF">UFOPK3651_02781</name>
    <name evidence="9" type="ORF">UFOPK3931_00266</name>
    <name evidence="4" type="ORF">UFOPK4189_02086</name>
</gene>
<evidence type="ECO:0000313" key="5">
    <source>
        <dbReference type="EMBL" id="CAB4733138.1"/>
    </source>
</evidence>
<dbReference type="InterPro" id="IPR020084">
    <property type="entry name" value="NUDIX_hydrolase_CS"/>
</dbReference>
<comment type="cofactor">
    <cofactor evidence="1">
        <name>Mg(2+)</name>
        <dbReference type="ChEBI" id="CHEBI:18420"/>
    </cofactor>
</comment>
<dbReference type="PANTHER" id="PTHR43046">
    <property type="entry name" value="GDP-MANNOSE MANNOSYL HYDROLASE"/>
    <property type="match status" value="1"/>
</dbReference>
<organism evidence="9">
    <name type="scientific">freshwater metagenome</name>
    <dbReference type="NCBI Taxonomy" id="449393"/>
    <lineage>
        <taxon>unclassified sequences</taxon>
        <taxon>metagenomes</taxon>
        <taxon>ecological metagenomes</taxon>
    </lineage>
</organism>
<accession>A0A6J7M312</accession>
<dbReference type="Gene3D" id="3.90.79.10">
    <property type="entry name" value="Nucleoside Triphosphate Pyrophosphohydrolase"/>
    <property type="match status" value="1"/>
</dbReference>
<evidence type="ECO:0000313" key="7">
    <source>
        <dbReference type="EMBL" id="CAB4853055.1"/>
    </source>
</evidence>
<dbReference type="GO" id="GO:0016787">
    <property type="term" value="F:hydrolase activity"/>
    <property type="evidence" value="ECO:0007669"/>
    <property type="project" value="UniProtKB-KW"/>
</dbReference>
<evidence type="ECO:0000259" key="3">
    <source>
        <dbReference type="PROSITE" id="PS51462"/>
    </source>
</evidence>
<dbReference type="CDD" id="cd02883">
    <property type="entry name" value="NUDIX_Hydrolase"/>
    <property type="match status" value="1"/>
</dbReference>
<dbReference type="EMBL" id="CAEZYF010000015">
    <property type="protein sequence ID" value="CAB4733138.1"/>
    <property type="molecule type" value="Genomic_DNA"/>
</dbReference>
<dbReference type="InterPro" id="IPR015797">
    <property type="entry name" value="NUDIX_hydrolase-like_dom_sf"/>
</dbReference>
<proteinExistence type="predicted"/>
<dbReference type="InterPro" id="IPR000086">
    <property type="entry name" value="NUDIX_hydrolase_dom"/>
</dbReference>
<protein>
    <submittedName>
        <fullName evidence="9">Unannotated protein</fullName>
    </submittedName>
</protein>
<keyword evidence="2" id="KW-0378">Hydrolase</keyword>
<dbReference type="PROSITE" id="PS00893">
    <property type="entry name" value="NUDIX_BOX"/>
    <property type="match status" value="1"/>
</dbReference>
<dbReference type="AlphaFoldDB" id="A0A6J7M312"/>
<dbReference type="PANTHER" id="PTHR43046:SF14">
    <property type="entry name" value="MUTT_NUDIX FAMILY PROTEIN"/>
    <property type="match status" value="1"/>
</dbReference>
<name>A0A6J7M312_9ZZZZ</name>
<dbReference type="EMBL" id="CAFBIY010000193">
    <property type="protein sequence ID" value="CAB4853055.1"/>
    <property type="molecule type" value="Genomic_DNA"/>
</dbReference>
<dbReference type="EMBL" id="CAESGF010000012">
    <property type="protein sequence ID" value="CAB4364323.1"/>
    <property type="molecule type" value="Genomic_DNA"/>
</dbReference>
<evidence type="ECO:0000313" key="9">
    <source>
        <dbReference type="EMBL" id="CAB4972779.1"/>
    </source>
</evidence>
<feature type="domain" description="Nudix hydrolase" evidence="3">
    <location>
        <begin position="1"/>
        <end position="132"/>
    </location>
</feature>